<sequence length="172" mass="18435">MPKIRDTCTFRFDGVRGALNAGTLALAVAIADQAARADVEIHAPAVELDGLRFFDATCGNTQGEDATAARYAIRQAVRYIEARGDALPWRLKRHISQPGLLHFEEPTDVEVATSGPRHACVNCDMPTGTPSSPMCGPCAQQAVTEMAAALAAAHQRLDLIHQVQKAICEVQS</sequence>
<name>A0A431UFV4_STEMA</name>
<gene>
    <name evidence="1" type="ORF">EKL94_13185</name>
</gene>
<proteinExistence type="predicted"/>
<reference evidence="1 2" key="1">
    <citation type="submission" date="2018-12" db="EMBL/GenBank/DDBJ databases">
        <authorList>
            <person name="Kartti S."/>
            <person name="Manni A."/>
            <person name="Chemao El Fihri M.W."/>
            <person name="Laamarti M."/>
            <person name="Temsamani L."/>
            <person name="El Jamali J.E."/>
            <person name="Ouadghiri M."/>
            <person name="Ibrahimi A."/>
            <person name="Filati-Maltouf A."/>
        </authorList>
    </citation>
    <scope>NUCLEOTIDE SEQUENCE [LARGE SCALE GENOMIC DNA]</scope>
    <source>
        <strain evidence="1 2">MDMC339</strain>
    </source>
</reference>
<dbReference type="EMBL" id="RXLZ01000036">
    <property type="protein sequence ID" value="RTQ88269.1"/>
    <property type="molecule type" value="Genomic_DNA"/>
</dbReference>
<evidence type="ECO:0000313" key="2">
    <source>
        <dbReference type="Proteomes" id="UP000271705"/>
    </source>
</evidence>
<comment type="caution">
    <text evidence="1">The sequence shown here is derived from an EMBL/GenBank/DDBJ whole genome shotgun (WGS) entry which is preliminary data.</text>
</comment>
<dbReference type="RefSeq" id="WP_126929423.1">
    <property type="nucleotide sequence ID" value="NZ_RXLZ01000036.1"/>
</dbReference>
<evidence type="ECO:0000313" key="1">
    <source>
        <dbReference type="EMBL" id="RTQ88269.1"/>
    </source>
</evidence>
<accession>A0A431UFV4</accession>
<dbReference type="AlphaFoldDB" id="A0A431UFV4"/>
<dbReference type="Proteomes" id="UP000271705">
    <property type="component" value="Unassembled WGS sequence"/>
</dbReference>
<protein>
    <submittedName>
        <fullName evidence="1">Uncharacterized protein</fullName>
    </submittedName>
</protein>
<organism evidence="1 2">
    <name type="scientific">Stenotrophomonas maltophilia</name>
    <name type="common">Pseudomonas maltophilia</name>
    <name type="synonym">Xanthomonas maltophilia</name>
    <dbReference type="NCBI Taxonomy" id="40324"/>
    <lineage>
        <taxon>Bacteria</taxon>
        <taxon>Pseudomonadati</taxon>
        <taxon>Pseudomonadota</taxon>
        <taxon>Gammaproteobacteria</taxon>
        <taxon>Lysobacterales</taxon>
        <taxon>Lysobacteraceae</taxon>
        <taxon>Stenotrophomonas</taxon>
        <taxon>Stenotrophomonas maltophilia group</taxon>
    </lineage>
</organism>